<proteinExistence type="predicted"/>
<dbReference type="RefSeq" id="WP_115044407.1">
    <property type="nucleotide sequence ID" value="NZ_BAAAEC010000025.1"/>
</dbReference>
<gene>
    <name evidence="2" type="ORF">NCTC10894_02325</name>
</gene>
<comment type="caution">
    <text evidence="2">The sequence shown here is derived from an EMBL/GenBank/DDBJ whole genome shotgun (WGS) entry which is preliminary data.</text>
</comment>
<dbReference type="AlphaFoldDB" id="A0AAJ4ZM34"/>
<dbReference type="EMBL" id="UGVE01000001">
    <property type="protein sequence ID" value="SUD97952.1"/>
    <property type="molecule type" value="Genomic_DNA"/>
</dbReference>
<accession>A0AAJ4ZM34</accession>
<dbReference type="PROSITE" id="PS51750">
    <property type="entry name" value="BRO_N"/>
    <property type="match status" value="1"/>
</dbReference>
<dbReference type="Proteomes" id="UP000255008">
    <property type="component" value="Unassembled WGS sequence"/>
</dbReference>
<dbReference type="Pfam" id="PF02498">
    <property type="entry name" value="Bro-N"/>
    <property type="match status" value="1"/>
</dbReference>
<name>A0AAJ4ZM34_9RALS</name>
<dbReference type="PANTHER" id="PTHR36180">
    <property type="entry name" value="DNA-BINDING PROTEIN-RELATED-RELATED"/>
    <property type="match status" value="1"/>
</dbReference>
<evidence type="ECO:0000259" key="1">
    <source>
        <dbReference type="PROSITE" id="PS51750"/>
    </source>
</evidence>
<dbReference type="InterPro" id="IPR003497">
    <property type="entry name" value="BRO_N_domain"/>
</dbReference>
<dbReference type="SMART" id="SM01040">
    <property type="entry name" value="Bro-N"/>
    <property type="match status" value="1"/>
</dbReference>
<evidence type="ECO:0000313" key="3">
    <source>
        <dbReference type="Proteomes" id="UP000255008"/>
    </source>
</evidence>
<evidence type="ECO:0000313" key="2">
    <source>
        <dbReference type="EMBL" id="SUD97952.1"/>
    </source>
</evidence>
<protein>
    <submittedName>
        <fullName evidence="2">Uncharacterized phage-encoded protein</fullName>
    </submittedName>
</protein>
<organism evidence="2 3">
    <name type="scientific">Ralstonia mannitolilytica</name>
    <dbReference type="NCBI Taxonomy" id="105219"/>
    <lineage>
        <taxon>Bacteria</taxon>
        <taxon>Pseudomonadati</taxon>
        <taxon>Pseudomonadota</taxon>
        <taxon>Betaproteobacteria</taxon>
        <taxon>Burkholderiales</taxon>
        <taxon>Burkholderiaceae</taxon>
        <taxon>Ralstonia</taxon>
    </lineage>
</organism>
<feature type="domain" description="Bro-N" evidence="1">
    <location>
        <begin position="1"/>
        <end position="107"/>
    </location>
</feature>
<reference evidence="2 3" key="1">
    <citation type="submission" date="2018-06" db="EMBL/GenBank/DDBJ databases">
        <authorList>
            <consortium name="Pathogen Informatics"/>
            <person name="Doyle S."/>
        </authorList>
    </citation>
    <scope>NUCLEOTIDE SEQUENCE [LARGE SCALE GENOMIC DNA]</scope>
    <source>
        <strain evidence="2 3">NCTC10894</strain>
    </source>
</reference>
<dbReference type="PANTHER" id="PTHR36180:SF2">
    <property type="entry name" value="BRO FAMILY PROTEIN"/>
    <property type="match status" value="1"/>
</dbReference>
<sequence>MSAIIPFQFEAHAVRVQVDDAGQPWFNAADVCAALELSNPRDALAKHVDSDDVAKRDVIDNLGRNQRANHVNESGLYALILGSTKDAAKRFKRWVTHEVLPAIRKTGSYTAPAALGALPAPTHDRVSAILLIGEAVAKVPGVKPGIAAAATLTCIQENTGITTEVLRRALPSANEPICALNATQLGKLLNRSAKATNQSLASHGFQFRNDRDEWELTEAGEPKPASLSDVDAPTAEEGRPIPVVFGTVLLRGSNVVWYGDLEADPIKKKGGKK</sequence>